<evidence type="ECO:0000256" key="1">
    <source>
        <dbReference type="ARBA" id="ARBA00001947"/>
    </source>
</evidence>
<protein>
    <submittedName>
        <fullName evidence="6">Creatinine amidohydrolase</fullName>
        <ecNumber evidence="6">3.5.2.10</ecNumber>
    </submittedName>
</protein>
<gene>
    <name evidence="6" type="ORF">FHS82_001951</name>
</gene>
<keyword evidence="4" id="KW-0862">Zinc</keyword>
<comment type="caution">
    <text evidence="6">The sequence shown here is derived from an EMBL/GenBank/DDBJ whole genome shotgun (WGS) entry which is preliminary data.</text>
</comment>
<dbReference type="EMBL" id="JAASQI010000004">
    <property type="protein sequence ID" value="NIJ58109.1"/>
    <property type="molecule type" value="Genomic_DNA"/>
</dbReference>
<proteinExistence type="inferred from homology"/>
<keyword evidence="3 6" id="KW-0378">Hydrolase</keyword>
<sequence length="263" mass="28761">MLPSSQWTYLTTGDFKREAIGKAIAVLPVAAVEQHGPHLPLGTDVFIMEGYLAHVTAVLDADTPALVLPVQPVGLSNEHLAFKGTLTLQPETAIRVWTEIGESLHRSGCRKLVIVSSHGGNSPVMDIVARDLRVRFGMVTATVSWQRFGYPEGLFDPEEIRHGIHGGDIETSLMLAFRPDLVRMDKAADFPSRNIELAKRYRHLNAARPAGLGWMADDLNPTGAIGNAALATREKGEAAAAHGARAFVELLREVRSFEWRETP</sequence>
<accession>A0ABX0V0P4</accession>
<dbReference type="InterPro" id="IPR003785">
    <property type="entry name" value="Creatininase/forma_Hydrolase"/>
</dbReference>
<dbReference type="RefSeq" id="WP_166951696.1">
    <property type="nucleotide sequence ID" value="NZ_JAASQI010000004.1"/>
</dbReference>
<evidence type="ECO:0000256" key="3">
    <source>
        <dbReference type="ARBA" id="ARBA00022801"/>
    </source>
</evidence>
<dbReference type="Gene3D" id="3.40.50.10310">
    <property type="entry name" value="Creatininase"/>
    <property type="match status" value="1"/>
</dbReference>
<evidence type="ECO:0000256" key="2">
    <source>
        <dbReference type="ARBA" id="ARBA00022723"/>
    </source>
</evidence>
<comment type="cofactor">
    <cofactor evidence="1">
        <name>Zn(2+)</name>
        <dbReference type="ChEBI" id="CHEBI:29105"/>
    </cofactor>
</comment>
<dbReference type="InterPro" id="IPR024087">
    <property type="entry name" value="Creatininase-like_sf"/>
</dbReference>
<dbReference type="PANTHER" id="PTHR35005">
    <property type="entry name" value="3-DEHYDRO-SCYLLO-INOSOSE HYDROLASE"/>
    <property type="match status" value="1"/>
</dbReference>
<dbReference type="EC" id="3.5.2.10" evidence="6"/>
<dbReference type="PANTHER" id="PTHR35005:SF1">
    <property type="entry name" value="2-AMINO-5-FORMYLAMINO-6-RIBOSYLAMINOPYRIMIDIN-4(3H)-ONE 5'-MONOPHOSPHATE DEFORMYLASE"/>
    <property type="match status" value="1"/>
</dbReference>
<dbReference type="GO" id="GO:0047789">
    <property type="term" value="F:creatininase activity"/>
    <property type="evidence" value="ECO:0007669"/>
    <property type="project" value="UniProtKB-EC"/>
</dbReference>
<organism evidence="6 7">
    <name type="scientific">Pseudochelatococcus lubricantis</name>
    <dbReference type="NCBI Taxonomy" id="1538102"/>
    <lineage>
        <taxon>Bacteria</taxon>
        <taxon>Pseudomonadati</taxon>
        <taxon>Pseudomonadota</taxon>
        <taxon>Alphaproteobacteria</taxon>
        <taxon>Hyphomicrobiales</taxon>
        <taxon>Chelatococcaceae</taxon>
        <taxon>Pseudochelatococcus</taxon>
    </lineage>
</organism>
<evidence type="ECO:0000313" key="6">
    <source>
        <dbReference type="EMBL" id="NIJ58109.1"/>
    </source>
</evidence>
<keyword evidence="7" id="KW-1185">Reference proteome</keyword>
<evidence type="ECO:0000256" key="5">
    <source>
        <dbReference type="ARBA" id="ARBA00024029"/>
    </source>
</evidence>
<dbReference type="Proteomes" id="UP001429580">
    <property type="component" value="Unassembled WGS sequence"/>
</dbReference>
<name>A0ABX0V0P4_9HYPH</name>
<evidence type="ECO:0000313" key="7">
    <source>
        <dbReference type="Proteomes" id="UP001429580"/>
    </source>
</evidence>
<comment type="similarity">
    <text evidence="5">Belongs to the creatininase superfamily.</text>
</comment>
<dbReference type="SUPFAM" id="SSF102215">
    <property type="entry name" value="Creatininase"/>
    <property type="match status" value="1"/>
</dbReference>
<keyword evidence="2" id="KW-0479">Metal-binding</keyword>
<dbReference type="Pfam" id="PF02633">
    <property type="entry name" value="Creatininase"/>
    <property type="match status" value="1"/>
</dbReference>
<reference evidence="6 7" key="1">
    <citation type="submission" date="2020-03" db="EMBL/GenBank/DDBJ databases">
        <title>Genomic Encyclopedia of Type Strains, Phase IV (KMG-IV): sequencing the most valuable type-strain genomes for metagenomic binning, comparative biology and taxonomic classification.</title>
        <authorList>
            <person name="Goeker M."/>
        </authorList>
    </citation>
    <scope>NUCLEOTIDE SEQUENCE [LARGE SCALE GENOMIC DNA]</scope>
    <source>
        <strain evidence="6 7">DSM 103870</strain>
    </source>
</reference>
<evidence type="ECO:0000256" key="4">
    <source>
        <dbReference type="ARBA" id="ARBA00022833"/>
    </source>
</evidence>